<organism evidence="2 3">
    <name type="scientific">Cetraspora pellucida</name>
    <dbReference type="NCBI Taxonomy" id="1433469"/>
    <lineage>
        <taxon>Eukaryota</taxon>
        <taxon>Fungi</taxon>
        <taxon>Fungi incertae sedis</taxon>
        <taxon>Mucoromycota</taxon>
        <taxon>Glomeromycotina</taxon>
        <taxon>Glomeromycetes</taxon>
        <taxon>Diversisporales</taxon>
        <taxon>Gigasporaceae</taxon>
        <taxon>Cetraspora</taxon>
    </lineage>
</organism>
<dbReference type="AlphaFoldDB" id="A0A9N9EYJ2"/>
<comment type="caution">
    <text evidence="2">The sequence shown here is derived from an EMBL/GenBank/DDBJ whole genome shotgun (WGS) entry which is preliminary data.</text>
</comment>
<sequence>MSSRNRNIKKKAHAISKKVQRNWSVRKKLMVVYYFECIKNVRATAKRFDIEPKQVRDWRSKKQKLLNAAPYLLTLNPGRPALYPLLERRLVEWVNVLLEMDGSEDDLVFDYEALGEDLENANEESIEKLDDINGKEYEETEGNNN</sequence>
<keyword evidence="3" id="KW-1185">Reference proteome</keyword>
<proteinExistence type="predicted"/>
<evidence type="ECO:0000313" key="2">
    <source>
        <dbReference type="EMBL" id="CAG8696456.1"/>
    </source>
</evidence>
<gene>
    <name evidence="2" type="ORF">CPELLU_LOCUS11588</name>
</gene>
<dbReference type="Pfam" id="PF09607">
    <property type="entry name" value="BrkDBD"/>
    <property type="match status" value="1"/>
</dbReference>
<accession>A0A9N9EYJ2</accession>
<protein>
    <submittedName>
        <fullName evidence="2">307_t:CDS:1</fullName>
    </submittedName>
</protein>
<dbReference type="Gene3D" id="1.10.10.60">
    <property type="entry name" value="Homeodomain-like"/>
    <property type="match status" value="1"/>
</dbReference>
<name>A0A9N9EYJ2_9GLOM</name>
<dbReference type="Proteomes" id="UP000789759">
    <property type="component" value="Unassembled WGS sequence"/>
</dbReference>
<feature type="domain" description="Brinker DNA-binding" evidence="1">
    <location>
        <begin position="21"/>
        <end position="68"/>
    </location>
</feature>
<reference evidence="2" key="1">
    <citation type="submission" date="2021-06" db="EMBL/GenBank/DDBJ databases">
        <authorList>
            <person name="Kallberg Y."/>
            <person name="Tangrot J."/>
            <person name="Rosling A."/>
        </authorList>
    </citation>
    <scope>NUCLEOTIDE SEQUENCE</scope>
    <source>
        <strain evidence="2">FL966</strain>
    </source>
</reference>
<evidence type="ECO:0000313" key="3">
    <source>
        <dbReference type="Proteomes" id="UP000789759"/>
    </source>
</evidence>
<evidence type="ECO:0000259" key="1">
    <source>
        <dbReference type="Pfam" id="PF09607"/>
    </source>
</evidence>
<dbReference type="InterPro" id="IPR018586">
    <property type="entry name" value="Brinker_DNA-bd"/>
</dbReference>
<dbReference type="OrthoDB" id="2435994at2759"/>
<dbReference type="EMBL" id="CAJVQA010010407">
    <property type="protein sequence ID" value="CAG8696456.1"/>
    <property type="molecule type" value="Genomic_DNA"/>
</dbReference>